<dbReference type="SUPFAM" id="SSF53335">
    <property type="entry name" value="S-adenosyl-L-methionine-dependent methyltransferases"/>
    <property type="match status" value="1"/>
</dbReference>
<feature type="transmembrane region" description="Helical" evidence="2">
    <location>
        <begin position="260"/>
        <end position="277"/>
    </location>
</feature>
<feature type="transmembrane region" description="Helical" evidence="2">
    <location>
        <begin position="408"/>
        <end position="426"/>
    </location>
</feature>
<feature type="transmembrane region" description="Helical" evidence="2">
    <location>
        <begin position="438"/>
        <end position="455"/>
    </location>
</feature>
<evidence type="ECO:0000313" key="4">
    <source>
        <dbReference type="Proteomes" id="UP001180536"/>
    </source>
</evidence>
<dbReference type="RefSeq" id="WP_310349641.1">
    <property type="nucleotide sequence ID" value="NZ_JAVDXQ010000010.1"/>
</dbReference>
<evidence type="ECO:0000256" key="2">
    <source>
        <dbReference type="SAM" id="Phobius"/>
    </source>
</evidence>
<evidence type="ECO:0000256" key="1">
    <source>
        <dbReference type="ARBA" id="ARBA00023115"/>
    </source>
</evidence>
<dbReference type="Proteomes" id="UP001180536">
    <property type="component" value="Unassembled WGS sequence"/>
</dbReference>
<feature type="transmembrane region" description="Helical" evidence="2">
    <location>
        <begin position="315"/>
        <end position="331"/>
    </location>
</feature>
<proteinExistence type="predicted"/>
<keyword evidence="2" id="KW-0472">Membrane</keyword>
<dbReference type="CDD" id="cd02440">
    <property type="entry name" value="AdoMet_MTases"/>
    <property type="match status" value="1"/>
</dbReference>
<dbReference type="Gene3D" id="3.40.50.150">
    <property type="entry name" value="Vaccinia Virus protein VP39"/>
    <property type="match status" value="1"/>
</dbReference>
<dbReference type="PANTHER" id="PTHR43317:SF1">
    <property type="entry name" value="THERMOSPERMINE SYNTHASE ACAULIS5"/>
    <property type="match status" value="1"/>
</dbReference>
<keyword evidence="4" id="KW-1185">Reference proteome</keyword>
<organism evidence="3 4">
    <name type="scientific">Pelomonas aquatica</name>
    <dbReference type="NCBI Taxonomy" id="431058"/>
    <lineage>
        <taxon>Bacteria</taxon>
        <taxon>Pseudomonadati</taxon>
        <taxon>Pseudomonadota</taxon>
        <taxon>Betaproteobacteria</taxon>
        <taxon>Burkholderiales</taxon>
        <taxon>Sphaerotilaceae</taxon>
        <taxon>Roseateles</taxon>
    </lineage>
</organism>
<name>A0ABU1ZGI8_9BURK</name>
<feature type="transmembrane region" description="Helical" evidence="2">
    <location>
        <begin position="212"/>
        <end position="232"/>
    </location>
</feature>
<sequence>MTAASTPQHLGPAARAATGQDAAAATADLGPIDLKRAWLLGLPLALTVLLSAFLLFQVQPLMSKQILPWFGGSPSVWTTAMLFFQCLLFAGYAYAHVLARYLALWQQALLHVTLLLVAAALAWSILPDATLKPHGAQAPVAGILVLLLGCVGLPYFCLSTTGPLIQHWFGKAYPGRSPYRLYALSNVGSLLALLSFPFAFEPVLTLQAMAALWSWGFWLFAGMCAAVAWAMWGMQAMPSTKPAAEPAQSGTSGPGLWRRLVWIGLPALASLAFVATTDRVSHDIAPEPRLWITTLSLYLLTFIICFDHERWYRRGPVAIACLLAVLLLAASRDLPGWLGLDWDIGVTELRWSHFATMFLICLLCHGELVRAKPSEHRHLTDFYLCLSLGGACGGLFVALVATPLFNEYHEWPMCLAAALGLALRVLRPAGASRRSGWLLAGLGVALAGAVAWLVTPQLQGAAASDEYRDTYLSRQRNFYGTVSVKERIDLQDPAMSYRVFYSGQITHGIQLLQPAKRGLAVSYYGPESGVGLALDYAKGRHASLRVGIIGMGIAALANYARDTDSYDFYEINPQVVDVARTLFDNLARCRAVSQRVILGDARLQLEQDANSQQYDVLVLDAFSGGSVPVHLLTQEAFATYRRHLKPDGIIAINITNGYLNLHPVVKRQAQALGMGYRFRFSASRPAQLIRKAHYALLTRDQEFLRRHPNAYRQFFDDHGRLLRTEDPEIPGVPLWTDSFSSINAIEIRD</sequence>
<feature type="transmembrane region" description="Helical" evidence="2">
    <location>
        <begin position="351"/>
        <end position="370"/>
    </location>
</feature>
<feature type="transmembrane region" description="Helical" evidence="2">
    <location>
        <begin position="107"/>
        <end position="126"/>
    </location>
</feature>
<reference evidence="3 4" key="1">
    <citation type="submission" date="2023-07" db="EMBL/GenBank/DDBJ databases">
        <title>Sorghum-associated microbial communities from plants grown in Nebraska, USA.</title>
        <authorList>
            <person name="Schachtman D."/>
        </authorList>
    </citation>
    <scope>NUCLEOTIDE SEQUENCE [LARGE SCALE GENOMIC DNA]</scope>
    <source>
        <strain evidence="3 4">BE310</strain>
    </source>
</reference>
<dbReference type="PANTHER" id="PTHR43317">
    <property type="entry name" value="THERMOSPERMINE SYNTHASE ACAULIS5"/>
    <property type="match status" value="1"/>
</dbReference>
<keyword evidence="1" id="KW-0620">Polyamine biosynthesis</keyword>
<dbReference type="NCBIfam" id="NF037959">
    <property type="entry name" value="MFS_SpdSyn"/>
    <property type="match status" value="1"/>
</dbReference>
<protein>
    <recommendedName>
        <fullName evidence="5">Ferrichrome ABC transporter permease</fullName>
    </recommendedName>
</protein>
<feature type="transmembrane region" description="Helical" evidence="2">
    <location>
        <begin position="138"/>
        <end position="158"/>
    </location>
</feature>
<keyword evidence="2" id="KW-0812">Transmembrane</keyword>
<feature type="transmembrane region" description="Helical" evidence="2">
    <location>
        <begin position="289"/>
        <end position="306"/>
    </location>
</feature>
<dbReference type="InterPro" id="IPR029063">
    <property type="entry name" value="SAM-dependent_MTases_sf"/>
</dbReference>
<feature type="transmembrane region" description="Helical" evidence="2">
    <location>
        <begin position="37"/>
        <end position="56"/>
    </location>
</feature>
<evidence type="ECO:0008006" key="5">
    <source>
        <dbReference type="Google" id="ProtNLM"/>
    </source>
</evidence>
<evidence type="ECO:0000313" key="3">
    <source>
        <dbReference type="EMBL" id="MDR7299750.1"/>
    </source>
</evidence>
<feature type="transmembrane region" description="Helical" evidence="2">
    <location>
        <begin position="382"/>
        <end position="402"/>
    </location>
</feature>
<feature type="transmembrane region" description="Helical" evidence="2">
    <location>
        <begin position="76"/>
        <end position="95"/>
    </location>
</feature>
<comment type="caution">
    <text evidence="3">The sequence shown here is derived from an EMBL/GenBank/DDBJ whole genome shotgun (WGS) entry which is preliminary data.</text>
</comment>
<feature type="transmembrane region" description="Helical" evidence="2">
    <location>
        <begin position="179"/>
        <end position="200"/>
    </location>
</feature>
<dbReference type="EMBL" id="JAVDXQ010000010">
    <property type="protein sequence ID" value="MDR7299750.1"/>
    <property type="molecule type" value="Genomic_DNA"/>
</dbReference>
<gene>
    <name evidence="3" type="ORF">J2X16_005120</name>
</gene>
<accession>A0ABU1ZGI8</accession>
<keyword evidence="2" id="KW-1133">Transmembrane helix</keyword>